<dbReference type="GO" id="GO:0030313">
    <property type="term" value="C:cell envelope"/>
    <property type="evidence" value="ECO:0007669"/>
    <property type="project" value="UniProtKB-SubCell"/>
</dbReference>
<feature type="domain" description="Multidrug resistance protein MdtA-like beta-barrel" evidence="5">
    <location>
        <begin position="236"/>
        <end position="317"/>
    </location>
</feature>
<comment type="caution">
    <text evidence="7">The sequence shown here is derived from an EMBL/GenBank/DDBJ whole genome shotgun (WGS) entry which is preliminary data.</text>
</comment>
<dbReference type="PANTHER" id="PTHR30158">
    <property type="entry name" value="ACRA/E-RELATED COMPONENT OF DRUG EFFLUX TRANSPORTER"/>
    <property type="match status" value="1"/>
</dbReference>
<dbReference type="Proteomes" id="UP000280296">
    <property type="component" value="Unassembled WGS sequence"/>
</dbReference>
<dbReference type="InterPro" id="IPR058625">
    <property type="entry name" value="MdtA-like_BSH"/>
</dbReference>
<sequence length="409" mass="45483">MNPFAFARRHPIVTLLLVLVPASGAILALEEVGVDIVPAIDAAGIESVLDRAGSMTIDSLSGMAMAAEPEGQAHQEHQKIVVTRPQVMDVTITEPYVCQIHSQRHIEVCALESGYLQEILINEGQQVKQGDLLFKILPVLYQARLSAEEAEAQLAELEYSYSKQLADQNVVSSNEVKLAEAKLAKAKARVELARAELNFTNVVAPFDGIVDRLHHQLGSLIAEGDMLTTLSDNSVMWVYFNVPEAAYLAYMSNRAKHGDDERIELKLANGELFPHVGTIGAIEAKFNNETGTIPFRADFPNPDRLLRHGQTGTVLISQVLKDVLVIPQRATFELLDKRYVFVIDDKNVAHQRLITVEHEKDDIYIIQDGLDETENIVLEGVRDVRDGETISYEFEDPQTVLSHLKYHAE</sequence>
<dbReference type="Pfam" id="PF25944">
    <property type="entry name" value="Beta-barrel_RND"/>
    <property type="match status" value="1"/>
</dbReference>
<keyword evidence="8" id="KW-1185">Reference proteome</keyword>
<dbReference type="PANTHER" id="PTHR30158:SF23">
    <property type="entry name" value="MULTIDRUG RESISTANCE PROTEIN MEXA"/>
    <property type="match status" value="1"/>
</dbReference>
<dbReference type="Pfam" id="PF25917">
    <property type="entry name" value="BSH_RND"/>
    <property type="match status" value="1"/>
</dbReference>
<feature type="domain" description="Multidrug resistance protein MdtA-like barrel-sandwich hybrid" evidence="4">
    <location>
        <begin position="105"/>
        <end position="227"/>
    </location>
</feature>
<accession>A0A432MDV5</accession>
<dbReference type="EMBL" id="RYZH01000063">
    <property type="protein sequence ID" value="RUL83175.1"/>
    <property type="molecule type" value="Genomic_DNA"/>
</dbReference>
<dbReference type="InterPro" id="IPR058627">
    <property type="entry name" value="MdtA-like_C"/>
</dbReference>
<evidence type="ECO:0000259" key="6">
    <source>
        <dbReference type="Pfam" id="PF25967"/>
    </source>
</evidence>
<organism evidence="7 8">
    <name type="scientific">Tautonia sociabilis</name>
    <dbReference type="NCBI Taxonomy" id="2080755"/>
    <lineage>
        <taxon>Bacteria</taxon>
        <taxon>Pseudomonadati</taxon>
        <taxon>Planctomycetota</taxon>
        <taxon>Planctomycetia</taxon>
        <taxon>Isosphaerales</taxon>
        <taxon>Isosphaeraceae</taxon>
        <taxon>Tautonia</taxon>
    </lineage>
</organism>
<evidence type="ECO:0000256" key="3">
    <source>
        <dbReference type="SAM" id="Coils"/>
    </source>
</evidence>
<protein>
    <submittedName>
        <fullName evidence="7">Efflux RND transporter periplasmic adaptor subunit</fullName>
    </submittedName>
</protein>
<comment type="subcellular location">
    <subcellularLocation>
        <location evidence="1">Cell envelope</location>
    </subcellularLocation>
</comment>
<dbReference type="GO" id="GO:0005886">
    <property type="term" value="C:plasma membrane"/>
    <property type="evidence" value="ECO:0007669"/>
    <property type="project" value="TreeGrafter"/>
</dbReference>
<evidence type="ECO:0000259" key="5">
    <source>
        <dbReference type="Pfam" id="PF25944"/>
    </source>
</evidence>
<evidence type="ECO:0000313" key="7">
    <source>
        <dbReference type="EMBL" id="RUL83175.1"/>
    </source>
</evidence>
<dbReference type="InterPro" id="IPR058626">
    <property type="entry name" value="MdtA-like_b-barrel"/>
</dbReference>
<dbReference type="OrthoDB" id="9816569at2"/>
<evidence type="ECO:0000256" key="2">
    <source>
        <dbReference type="ARBA" id="ARBA00009477"/>
    </source>
</evidence>
<dbReference type="RefSeq" id="WP_126727712.1">
    <property type="nucleotide sequence ID" value="NZ_RYZH01000063.1"/>
</dbReference>
<dbReference type="Gene3D" id="1.10.287.470">
    <property type="entry name" value="Helix hairpin bin"/>
    <property type="match status" value="1"/>
</dbReference>
<proteinExistence type="inferred from homology"/>
<dbReference type="GO" id="GO:0046677">
    <property type="term" value="P:response to antibiotic"/>
    <property type="evidence" value="ECO:0007669"/>
    <property type="project" value="TreeGrafter"/>
</dbReference>
<dbReference type="Gene3D" id="2.40.50.100">
    <property type="match status" value="1"/>
</dbReference>
<dbReference type="Gene3D" id="2.40.420.20">
    <property type="match status" value="1"/>
</dbReference>
<feature type="coiled-coil region" evidence="3">
    <location>
        <begin position="140"/>
        <end position="198"/>
    </location>
</feature>
<dbReference type="AlphaFoldDB" id="A0A432MDV5"/>
<dbReference type="GO" id="GO:0022857">
    <property type="term" value="F:transmembrane transporter activity"/>
    <property type="evidence" value="ECO:0007669"/>
    <property type="project" value="InterPro"/>
</dbReference>
<gene>
    <name evidence="7" type="ORF">TsocGM_22525</name>
</gene>
<reference evidence="7 8" key="1">
    <citation type="submission" date="2018-12" db="EMBL/GenBank/DDBJ databases">
        <authorList>
            <person name="Toschakov S.V."/>
        </authorList>
    </citation>
    <scope>NUCLEOTIDE SEQUENCE [LARGE SCALE GENOMIC DNA]</scope>
    <source>
        <strain evidence="7 8">GM2012</strain>
    </source>
</reference>
<dbReference type="NCBIfam" id="TIGR01730">
    <property type="entry name" value="RND_mfp"/>
    <property type="match status" value="1"/>
</dbReference>
<evidence type="ECO:0000313" key="8">
    <source>
        <dbReference type="Proteomes" id="UP000280296"/>
    </source>
</evidence>
<comment type="similarity">
    <text evidence="2">Belongs to the membrane fusion protein (MFP) (TC 8.A.1) family.</text>
</comment>
<name>A0A432MDV5_9BACT</name>
<dbReference type="Gene3D" id="2.40.30.170">
    <property type="match status" value="1"/>
</dbReference>
<dbReference type="SUPFAM" id="SSF111369">
    <property type="entry name" value="HlyD-like secretion proteins"/>
    <property type="match status" value="1"/>
</dbReference>
<reference evidence="7 8" key="2">
    <citation type="submission" date="2019-01" db="EMBL/GenBank/DDBJ databases">
        <title>Tautonia sociabilis, a novel thermotolerant planctomycete of Isosphaeraceae family, isolated from a 4000 m deep subterranean habitat.</title>
        <authorList>
            <person name="Kovaleva O.L."/>
            <person name="Elcheninov A.G."/>
            <person name="Van Heerden E."/>
            <person name="Toshchakov S.V."/>
            <person name="Novikov A."/>
            <person name="Bonch-Osmolovskaya E.A."/>
            <person name="Kublanov I.V."/>
        </authorList>
    </citation>
    <scope>NUCLEOTIDE SEQUENCE [LARGE SCALE GENOMIC DNA]</scope>
    <source>
        <strain evidence="7 8">GM2012</strain>
    </source>
</reference>
<dbReference type="InterPro" id="IPR006143">
    <property type="entry name" value="RND_pump_MFP"/>
</dbReference>
<keyword evidence="3" id="KW-0175">Coiled coil</keyword>
<dbReference type="Pfam" id="PF25967">
    <property type="entry name" value="RND-MFP_C"/>
    <property type="match status" value="1"/>
</dbReference>
<evidence type="ECO:0000256" key="1">
    <source>
        <dbReference type="ARBA" id="ARBA00004196"/>
    </source>
</evidence>
<evidence type="ECO:0000259" key="4">
    <source>
        <dbReference type="Pfam" id="PF25917"/>
    </source>
</evidence>
<feature type="domain" description="Multidrug resistance protein MdtA-like C-terminal permuted SH3" evidence="6">
    <location>
        <begin position="322"/>
        <end position="381"/>
    </location>
</feature>